<dbReference type="SMART" id="SM01040">
    <property type="entry name" value="Bro-N"/>
    <property type="match status" value="1"/>
</dbReference>
<dbReference type="Gene3D" id="3.40.1350.10">
    <property type="match status" value="1"/>
</dbReference>
<dbReference type="OrthoDB" id="7468926at2759"/>
<evidence type="ECO:0000313" key="3">
    <source>
        <dbReference type="Proteomes" id="UP001152795"/>
    </source>
</evidence>
<name>A0A6S7HM29_PARCT</name>
<dbReference type="PANTHER" id="PTHR36180">
    <property type="entry name" value="DNA-BINDING PROTEIN-RELATED-RELATED"/>
    <property type="match status" value="1"/>
</dbReference>
<dbReference type="Pfam" id="PF02498">
    <property type="entry name" value="Bro-N"/>
    <property type="match status" value="1"/>
</dbReference>
<proteinExistence type="predicted"/>
<dbReference type="PANTHER" id="PTHR36180:SF2">
    <property type="entry name" value="BRO FAMILY PROTEIN"/>
    <property type="match status" value="1"/>
</dbReference>
<dbReference type="PROSITE" id="PS51750">
    <property type="entry name" value="BRO_N"/>
    <property type="match status" value="1"/>
</dbReference>
<dbReference type="InterPro" id="IPR011856">
    <property type="entry name" value="tRNA_endonuc-like_dom_sf"/>
</dbReference>
<dbReference type="EMBL" id="CACRXK020002934">
    <property type="protein sequence ID" value="CAB3996730.1"/>
    <property type="molecule type" value="Genomic_DNA"/>
</dbReference>
<evidence type="ECO:0000256" key="1">
    <source>
        <dbReference type="SAM" id="MobiDB-lite"/>
    </source>
</evidence>
<gene>
    <name evidence="2" type="ORF">PACLA_8A016361</name>
</gene>
<dbReference type="AlphaFoldDB" id="A0A6S7HM29"/>
<sequence>MEQIFENRKLNVSVRTVRWGEGILFYAKDVAESLGYADPKKAVQKLVRKQNKVSVEELRMGGESPLLQKCHPQTILLYEPGLYQLICSSRLPIAEAFQDWVFSEVLPSIRKAGSYTLPDRRSLRYNQIILINETDLHYTVVSYIRNNHPKAVIVPSLGEYQDTVSKRCDAWKTGYKGGQPDLIIENPMGEYTGFAIELKSPKGTGITSEKQVLWLTRLSEIGYMTMISDDLIQICIRINEYFSLKKKVKIVRVKNVVSEAKLYKQKFTSHKIKDILQDKTQLNLRYLTSRMADKPEQNQVPVTSEKKKDPKRVAAGKRLGAISKIAKERKRKQAESNESSSSDSMITYIGVTIALISLVLAYKSHQRETKELEPEYIPKTVEVTKKADESKLDSLE</sequence>
<organism evidence="2 3">
    <name type="scientific">Paramuricea clavata</name>
    <name type="common">Red gorgonian</name>
    <name type="synonym">Violescent sea-whip</name>
    <dbReference type="NCBI Taxonomy" id="317549"/>
    <lineage>
        <taxon>Eukaryota</taxon>
        <taxon>Metazoa</taxon>
        <taxon>Cnidaria</taxon>
        <taxon>Anthozoa</taxon>
        <taxon>Octocorallia</taxon>
        <taxon>Malacalcyonacea</taxon>
        <taxon>Plexauridae</taxon>
        <taxon>Paramuricea</taxon>
    </lineage>
</organism>
<dbReference type="InterPro" id="IPR003497">
    <property type="entry name" value="BRO_N_domain"/>
</dbReference>
<comment type="caution">
    <text evidence="2">The sequence shown here is derived from an EMBL/GenBank/DDBJ whole genome shotgun (WGS) entry which is preliminary data.</text>
</comment>
<feature type="region of interest" description="Disordered" evidence="1">
    <location>
        <begin position="295"/>
        <end position="314"/>
    </location>
</feature>
<protein>
    <submittedName>
        <fullName evidence="2">Uncharacterized protein</fullName>
    </submittedName>
</protein>
<dbReference type="Proteomes" id="UP001152795">
    <property type="component" value="Unassembled WGS sequence"/>
</dbReference>
<evidence type="ECO:0000313" key="2">
    <source>
        <dbReference type="EMBL" id="CAB3996730.1"/>
    </source>
</evidence>
<accession>A0A6S7HM29</accession>
<keyword evidence="3" id="KW-1185">Reference proteome</keyword>
<reference evidence="2" key="1">
    <citation type="submission" date="2020-04" db="EMBL/GenBank/DDBJ databases">
        <authorList>
            <person name="Alioto T."/>
            <person name="Alioto T."/>
            <person name="Gomez Garrido J."/>
        </authorList>
    </citation>
    <scope>NUCLEOTIDE SEQUENCE</scope>
    <source>
        <strain evidence="2">A484AB</strain>
    </source>
</reference>
<dbReference type="GO" id="GO:0003676">
    <property type="term" value="F:nucleic acid binding"/>
    <property type="evidence" value="ECO:0007669"/>
    <property type="project" value="InterPro"/>
</dbReference>